<keyword evidence="15" id="KW-1185">Reference proteome</keyword>
<feature type="transmembrane region" description="Helical" evidence="11">
    <location>
        <begin position="275"/>
        <end position="296"/>
    </location>
</feature>
<proteinExistence type="inferred from homology"/>
<evidence type="ECO:0000256" key="10">
    <source>
        <dbReference type="ARBA" id="ARBA00023180"/>
    </source>
</evidence>
<feature type="transmembrane region" description="Helical" evidence="11">
    <location>
        <begin position="135"/>
        <end position="153"/>
    </location>
</feature>
<dbReference type="InterPro" id="IPR056227">
    <property type="entry name" value="TMD0_ABC"/>
</dbReference>
<dbReference type="InterPro" id="IPR044726">
    <property type="entry name" value="ABCC_6TM_D2"/>
</dbReference>
<evidence type="ECO:0000313" key="15">
    <source>
        <dbReference type="Proteomes" id="UP000182658"/>
    </source>
</evidence>
<feature type="domain" description="ABC transmembrane type-1" evidence="13">
    <location>
        <begin position="883"/>
        <end position="1045"/>
    </location>
</feature>
<dbReference type="GO" id="GO:0005886">
    <property type="term" value="C:plasma membrane"/>
    <property type="evidence" value="ECO:0007669"/>
    <property type="project" value="UniProtKB-SubCell"/>
</dbReference>
<comment type="subcellular location">
    <subcellularLocation>
        <location evidence="1">Cell membrane</location>
        <topology evidence="1">Multi-pass membrane protein</topology>
    </subcellularLocation>
</comment>
<evidence type="ECO:0000313" key="14">
    <source>
        <dbReference type="EMBL" id="OIW30336.1"/>
    </source>
</evidence>
<dbReference type="Gene3D" id="1.20.1560.10">
    <property type="entry name" value="ABC transporter type 1, transmembrane domain"/>
    <property type="match status" value="2"/>
</dbReference>
<sequence length="1385" mass="151373">MDNSTTFNTSCFPAADGTFGPVIQGTNCRSFDFTIAFEQYFFSIAPATLLIIAAPLRLKQLSGSPSIVGGGNVFRLTKLAAVAVFAAFQLSLPPSLGHVRTVSLAASCVSFVASLLICGLSYAEHARSPRPSVLLNAYLLASLVLDGAIVRSFWLSALSATLCGLFTASFVLKAAVLVLEAVEKGGFLGGRRASGPEVMSGLYGRGLLWWMTPLLRNGFRRLLGPDDLYELDETMSAAVLHEGFWKAWEAVTPGRKHRLILACLKALKWPLLYAVFPRVLLLVFTICQPLVLGRFLVFLQDPSESVSVGYGLIGAYGVVYLGIALSTAFYSHQNTRGLAMLRGTLISAIFSRSTGLSTDDVDDSAAVTLMSTDVDAIIRAWRELHEIWATLIQIPVAVWLLSTHIGWACVGPLIICGLGLAVCVFCGPSSKRFMMAWLSKIQQRIGITSTMLGHIRSIKMSGLGPKLGASIAKLRRDEIDASAPFRMISALMASTAQMPVLLSPVAAFALFTVHSRASGVSLDVTRMFTSLSLIILVGQPLFWIFKAILDATAALGCFSRIQDFLSNTSKAEEGTLVLTDEATAQLNLQIREVELQELSPARRRQDKVDVAVHNATFSWTTDGPPLVQISHLEVKRGQLAVIVGPVASGKTTLLRGLLGEVPSVTGHVQLGYQKVAWCEQSPWLTNDTIIKNIIGYNEYDERLYRSVTHACDLDKDLANLENGGQTVVGSKGNALSGGQKQRVALARALYSRPQLALFDDPLNSLDNHTAELVFNRVFAAKTGLLRQWGTTVVLVTQAAKFLPDADEIVVLKGGSIAEQGTFDSLARAGGYIESLCHRTATSGDQERSENVDKSSDIKVYSYFFSTLGLYSLAALVTCEVTWTFLSAFPTVWLNWWANANAEEPNQRIGYYLGIYAGLQVLATMCFGMLMLVGIYFIASRRLLDSVMRAPLSLFTTTDIGSMTTRFSQDIGILDNQLPLALLISIANLLMAFSQGALLASSTGYVAAAFPFLVRGYLRTSRQLRFLDLEEKAPVYTQFLETLSGLAHNHSLIDKSQRPFYLLLMVQQWLELVLNLVTAALALLLRGSLITLAETLKLLIQFWTSLETSLGAVARIKNFSEETPDERLPGESQLPPDNWPARGHVEISGVSVSYGDDLERKALDNIDLRITAGQKVGVVGRTGSGKSTFLLTLLRLVPNSSGTIAVDDVDISTLARDTVRGRIITVSQDTFFLPGSVRLNIDPYDAASTEAIEAVLRRVGLWDAVQERGGLEAKFEDDMFSHGQRQLFSLARAVLRKDIGRVVVFDEATSSIDAHTEAVIREFLDDEFRHHTVIWVAHRLETIMGFDRVIVLEKGCVVEDGNPSELVATGRNRFSDLWNARHRYDG</sequence>
<feature type="transmembrane region" description="Helical" evidence="11">
    <location>
        <begin position="411"/>
        <end position="430"/>
    </location>
</feature>
<dbReference type="InterPro" id="IPR017871">
    <property type="entry name" value="ABC_transporter-like_CS"/>
</dbReference>
<dbReference type="PROSITE" id="PS50893">
    <property type="entry name" value="ABC_TRANSPORTER_2"/>
    <property type="match status" value="2"/>
</dbReference>
<dbReference type="PROSITE" id="PS00211">
    <property type="entry name" value="ABC_TRANSPORTER_1"/>
    <property type="match status" value="2"/>
</dbReference>
<dbReference type="Pfam" id="PF00664">
    <property type="entry name" value="ABC_membrane"/>
    <property type="match status" value="2"/>
</dbReference>
<name>A0A1J7JKG9_9PEZI</name>
<keyword evidence="8 11" id="KW-1133">Transmembrane helix</keyword>
<feature type="transmembrane region" description="Helical" evidence="11">
    <location>
        <begin position="908"/>
        <end position="938"/>
    </location>
</feature>
<protein>
    <submittedName>
        <fullName evidence="14">Multidrug resistance-like protein</fullName>
    </submittedName>
</protein>
<evidence type="ECO:0000259" key="13">
    <source>
        <dbReference type="PROSITE" id="PS50929"/>
    </source>
</evidence>
<dbReference type="PANTHER" id="PTHR24223:SF399">
    <property type="entry name" value="ABC TRANSPORTER ATNG"/>
    <property type="match status" value="1"/>
</dbReference>
<feature type="transmembrane region" description="Helical" evidence="11">
    <location>
        <begin position="387"/>
        <end position="405"/>
    </location>
</feature>
<dbReference type="CDD" id="cd03244">
    <property type="entry name" value="ABCC_MRP_domain2"/>
    <property type="match status" value="1"/>
</dbReference>
<dbReference type="FunFam" id="1.20.1560.10:FF:000055">
    <property type="entry name" value="ABC multidrug transporter (Eurofung)"/>
    <property type="match status" value="1"/>
</dbReference>
<dbReference type="InterPro" id="IPR036640">
    <property type="entry name" value="ABC1_TM_sf"/>
</dbReference>
<dbReference type="SUPFAM" id="SSF90123">
    <property type="entry name" value="ABC transporter transmembrane region"/>
    <property type="match status" value="2"/>
</dbReference>
<dbReference type="InterPro" id="IPR003439">
    <property type="entry name" value="ABC_transporter-like_ATP-bd"/>
</dbReference>
<evidence type="ECO:0000256" key="11">
    <source>
        <dbReference type="SAM" id="Phobius"/>
    </source>
</evidence>
<dbReference type="Gene3D" id="3.40.50.300">
    <property type="entry name" value="P-loop containing nucleotide triphosphate hydrolases"/>
    <property type="match status" value="2"/>
</dbReference>
<feature type="transmembrane region" description="Helical" evidence="11">
    <location>
        <begin position="527"/>
        <end position="545"/>
    </location>
</feature>
<dbReference type="CDD" id="cd18580">
    <property type="entry name" value="ABC_6TM_ABCC_D2"/>
    <property type="match status" value="1"/>
</dbReference>
<evidence type="ECO:0000256" key="2">
    <source>
        <dbReference type="ARBA" id="ARBA00009726"/>
    </source>
</evidence>
<dbReference type="InParanoid" id="A0A1J7JKG9"/>
<keyword evidence="4" id="KW-1003">Cell membrane</keyword>
<feature type="transmembrane region" description="Helical" evidence="11">
    <location>
        <begin position="308"/>
        <end position="330"/>
    </location>
</feature>
<keyword evidence="9 11" id="KW-0472">Membrane</keyword>
<evidence type="ECO:0000256" key="5">
    <source>
        <dbReference type="ARBA" id="ARBA00022692"/>
    </source>
</evidence>
<feature type="transmembrane region" description="Helical" evidence="11">
    <location>
        <begin position="40"/>
        <end position="58"/>
    </location>
</feature>
<feature type="transmembrane region" description="Helical" evidence="11">
    <location>
        <begin position="998"/>
        <end position="1017"/>
    </location>
</feature>
<dbReference type="InterPro" id="IPR044746">
    <property type="entry name" value="ABCC_6TM_D1"/>
</dbReference>
<feature type="transmembrane region" description="Helical" evidence="11">
    <location>
        <begin position="102"/>
        <end position="123"/>
    </location>
</feature>
<feature type="transmembrane region" description="Helical" evidence="11">
    <location>
        <begin position="79"/>
        <end position="96"/>
    </location>
</feature>
<keyword evidence="5 11" id="KW-0812">Transmembrane</keyword>
<dbReference type="Pfam" id="PF24357">
    <property type="entry name" value="TMD0_ABC"/>
    <property type="match status" value="1"/>
</dbReference>
<dbReference type="EMBL" id="KV875097">
    <property type="protein sequence ID" value="OIW30336.1"/>
    <property type="molecule type" value="Genomic_DNA"/>
</dbReference>
<feature type="domain" description="ABC transmembrane type-1" evidence="13">
    <location>
        <begin position="279"/>
        <end position="553"/>
    </location>
</feature>
<accession>A0A1J7JKG9</accession>
<evidence type="ECO:0000256" key="3">
    <source>
        <dbReference type="ARBA" id="ARBA00022448"/>
    </source>
</evidence>
<dbReference type="OrthoDB" id="6500128at2759"/>
<organism evidence="14 15">
    <name type="scientific">Coniochaeta ligniaria NRRL 30616</name>
    <dbReference type="NCBI Taxonomy" id="1408157"/>
    <lineage>
        <taxon>Eukaryota</taxon>
        <taxon>Fungi</taxon>
        <taxon>Dikarya</taxon>
        <taxon>Ascomycota</taxon>
        <taxon>Pezizomycotina</taxon>
        <taxon>Sordariomycetes</taxon>
        <taxon>Sordariomycetidae</taxon>
        <taxon>Coniochaetales</taxon>
        <taxon>Coniochaetaceae</taxon>
        <taxon>Coniochaeta</taxon>
    </lineage>
</organism>
<feature type="transmembrane region" description="Helical" evidence="11">
    <location>
        <begin position="159"/>
        <end position="182"/>
    </location>
</feature>
<keyword evidence="7" id="KW-0067">ATP-binding</keyword>
<comment type="similarity">
    <text evidence="2">Belongs to the ABC transporter superfamily. ABCC family. Conjugate transporter (TC 3.A.1.208) subfamily.</text>
</comment>
<dbReference type="PANTHER" id="PTHR24223">
    <property type="entry name" value="ATP-BINDING CASSETTE SUB-FAMILY C"/>
    <property type="match status" value="1"/>
</dbReference>
<feature type="domain" description="ABC transporter" evidence="12">
    <location>
        <begin position="1144"/>
        <end position="1378"/>
    </location>
</feature>
<evidence type="ECO:0000256" key="8">
    <source>
        <dbReference type="ARBA" id="ARBA00022989"/>
    </source>
</evidence>
<reference evidence="14 15" key="1">
    <citation type="submission" date="2016-10" db="EMBL/GenBank/DDBJ databases">
        <title>Draft genome sequence of Coniochaeta ligniaria NRRL30616, a lignocellulolytic fungus for bioabatement of inhibitors in plant biomass hydrolysates.</title>
        <authorList>
            <consortium name="DOE Joint Genome Institute"/>
            <person name="Jimenez D.J."/>
            <person name="Hector R.E."/>
            <person name="Riley R."/>
            <person name="Sun H."/>
            <person name="Grigoriev I.V."/>
            <person name="Van Elsas J.D."/>
            <person name="Nichols N.N."/>
        </authorList>
    </citation>
    <scope>NUCLEOTIDE SEQUENCE [LARGE SCALE GENOMIC DNA]</scope>
    <source>
        <strain evidence="14 15">NRRL 30616</strain>
    </source>
</reference>
<dbReference type="SMART" id="SM00382">
    <property type="entry name" value="AAA"/>
    <property type="match status" value="2"/>
</dbReference>
<dbReference type="FunFam" id="3.40.50.300:FF:002145">
    <property type="entry name" value="ABC transporter (MsbA subfamily)"/>
    <property type="match status" value="1"/>
</dbReference>
<feature type="transmembrane region" description="Helical" evidence="11">
    <location>
        <begin position="862"/>
        <end position="888"/>
    </location>
</feature>
<dbReference type="Pfam" id="PF00005">
    <property type="entry name" value="ABC_tran"/>
    <property type="match status" value="2"/>
</dbReference>
<dbReference type="GO" id="GO:0016887">
    <property type="term" value="F:ATP hydrolysis activity"/>
    <property type="evidence" value="ECO:0007669"/>
    <property type="project" value="InterPro"/>
</dbReference>
<dbReference type="STRING" id="1408157.A0A1J7JKG9"/>
<evidence type="ECO:0000256" key="6">
    <source>
        <dbReference type="ARBA" id="ARBA00022741"/>
    </source>
</evidence>
<dbReference type="InterPro" id="IPR027417">
    <property type="entry name" value="P-loop_NTPase"/>
</dbReference>
<feature type="transmembrane region" description="Helical" evidence="11">
    <location>
        <begin position="496"/>
        <end position="515"/>
    </location>
</feature>
<evidence type="ECO:0000256" key="1">
    <source>
        <dbReference type="ARBA" id="ARBA00004651"/>
    </source>
</evidence>
<keyword evidence="3" id="KW-0813">Transport</keyword>
<keyword evidence="6" id="KW-0547">Nucleotide-binding</keyword>
<dbReference type="InterPro" id="IPR011527">
    <property type="entry name" value="ABC1_TM_dom"/>
</dbReference>
<dbReference type="CDD" id="cd03250">
    <property type="entry name" value="ABCC_MRP_domain1"/>
    <property type="match status" value="1"/>
</dbReference>
<evidence type="ECO:0000256" key="9">
    <source>
        <dbReference type="ARBA" id="ARBA00023136"/>
    </source>
</evidence>
<dbReference type="InterPro" id="IPR003593">
    <property type="entry name" value="AAA+_ATPase"/>
</dbReference>
<dbReference type="InterPro" id="IPR050173">
    <property type="entry name" value="ABC_transporter_C-like"/>
</dbReference>
<gene>
    <name evidence="14" type="ORF">CONLIGDRAFT_654544</name>
</gene>
<evidence type="ECO:0000256" key="7">
    <source>
        <dbReference type="ARBA" id="ARBA00022840"/>
    </source>
</evidence>
<dbReference type="CDD" id="cd18579">
    <property type="entry name" value="ABC_6TM_ABCC_D1"/>
    <property type="match status" value="1"/>
</dbReference>
<keyword evidence="10" id="KW-0325">Glycoprotein</keyword>
<evidence type="ECO:0000259" key="12">
    <source>
        <dbReference type="PROSITE" id="PS50893"/>
    </source>
</evidence>
<feature type="domain" description="ABC transporter" evidence="12">
    <location>
        <begin position="610"/>
        <end position="838"/>
    </location>
</feature>
<dbReference type="GO" id="GO:0140359">
    <property type="term" value="F:ABC-type transporter activity"/>
    <property type="evidence" value="ECO:0007669"/>
    <property type="project" value="InterPro"/>
</dbReference>
<dbReference type="PROSITE" id="PS50929">
    <property type="entry name" value="ABC_TM1F"/>
    <property type="match status" value="2"/>
</dbReference>
<dbReference type="Proteomes" id="UP000182658">
    <property type="component" value="Unassembled WGS sequence"/>
</dbReference>
<dbReference type="SUPFAM" id="SSF52540">
    <property type="entry name" value="P-loop containing nucleoside triphosphate hydrolases"/>
    <property type="match status" value="2"/>
</dbReference>
<dbReference type="GO" id="GO:0005524">
    <property type="term" value="F:ATP binding"/>
    <property type="evidence" value="ECO:0007669"/>
    <property type="project" value="UniProtKB-KW"/>
</dbReference>
<evidence type="ECO:0000256" key="4">
    <source>
        <dbReference type="ARBA" id="ARBA00022475"/>
    </source>
</evidence>